<dbReference type="EMBL" id="AEEH01000046">
    <property type="protein sequence ID" value="EFM25017.1"/>
    <property type="molecule type" value="Genomic_DNA"/>
</dbReference>
<dbReference type="STRING" id="862517.HMPREF9225_1376"/>
<gene>
    <name evidence="2" type="ORF">HMPREF9225_1376</name>
</gene>
<evidence type="ECO:0000256" key="1">
    <source>
        <dbReference type="SAM" id="Phobius"/>
    </source>
</evidence>
<dbReference type="OrthoDB" id="2955631at2"/>
<dbReference type="RefSeq" id="WP_008902166.1">
    <property type="nucleotide sequence ID" value="NZ_GL397071.1"/>
</dbReference>
<organism evidence="2 3">
    <name type="scientific">Peptoniphilus duerdenii ATCC BAA-1640</name>
    <dbReference type="NCBI Taxonomy" id="862517"/>
    <lineage>
        <taxon>Bacteria</taxon>
        <taxon>Bacillati</taxon>
        <taxon>Bacillota</taxon>
        <taxon>Tissierellia</taxon>
        <taxon>Tissierellales</taxon>
        <taxon>Peptoniphilaceae</taxon>
        <taxon>Peptoniphilus</taxon>
    </lineage>
</organism>
<evidence type="ECO:0008006" key="4">
    <source>
        <dbReference type="Google" id="ProtNLM"/>
    </source>
</evidence>
<keyword evidence="1" id="KW-0472">Membrane</keyword>
<feature type="transmembrane region" description="Helical" evidence="1">
    <location>
        <begin position="134"/>
        <end position="155"/>
    </location>
</feature>
<dbReference type="Pfam" id="PF10011">
    <property type="entry name" value="DUF2254"/>
    <property type="match status" value="1"/>
</dbReference>
<dbReference type="HOGENOM" id="CLU_032303_1_1_9"/>
<proteinExistence type="predicted"/>
<reference evidence="2 3" key="1">
    <citation type="submission" date="2010-07" db="EMBL/GenBank/DDBJ databases">
        <authorList>
            <person name="Muzny D."/>
            <person name="Qin X."/>
            <person name="Deng J."/>
            <person name="Jiang H."/>
            <person name="Liu Y."/>
            <person name="Qu J."/>
            <person name="Song X.-Z."/>
            <person name="Zhang L."/>
            <person name="Thornton R."/>
            <person name="Coyle M."/>
            <person name="Francisco L."/>
            <person name="Jackson L."/>
            <person name="Javaid M."/>
            <person name="Korchina V."/>
            <person name="Kovar C."/>
            <person name="Mata R."/>
            <person name="Mathew T."/>
            <person name="Ngo R."/>
            <person name="Nguyen L."/>
            <person name="Nguyen N."/>
            <person name="Okwuonu G."/>
            <person name="Ongeri F."/>
            <person name="Pham C."/>
            <person name="Simmons D."/>
            <person name="Wilczek-Boney K."/>
            <person name="Hale W."/>
            <person name="Jakkamsetti A."/>
            <person name="Pham P."/>
            <person name="Ruth R."/>
            <person name="San Lucas F."/>
            <person name="Warren J."/>
            <person name="Zhang J."/>
            <person name="Zhao Z."/>
            <person name="Zhou C."/>
            <person name="Zhu D."/>
            <person name="Lee S."/>
            <person name="Bess C."/>
            <person name="Blankenburg K."/>
            <person name="Forbes L."/>
            <person name="Fu Q."/>
            <person name="Gubbala S."/>
            <person name="Hirani K."/>
            <person name="Jayaseelan J.C."/>
            <person name="Lara F."/>
            <person name="Munidasa M."/>
            <person name="Palculict T."/>
            <person name="Patil S."/>
            <person name="Pu L.-L."/>
            <person name="Saada N."/>
            <person name="Tang L."/>
            <person name="Weissenberger G."/>
            <person name="Zhu Y."/>
            <person name="Hemphill L."/>
            <person name="Shang Y."/>
            <person name="Youmans B."/>
            <person name="Ayvaz T."/>
            <person name="Ross M."/>
            <person name="Santibanez J."/>
            <person name="Aqrawi P."/>
            <person name="Gross S."/>
            <person name="Joshi V."/>
            <person name="Fowler G."/>
            <person name="Nazareth L."/>
            <person name="Reid J."/>
            <person name="Worley K."/>
            <person name="Petrosino J."/>
            <person name="Highlander S."/>
            <person name="Gibbs R."/>
        </authorList>
    </citation>
    <scope>NUCLEOTIDE SEQUENCE [LARGE SCALE GENOMIC DNA]</scope>
    <source>
        <strain evidence="2 3">ATCC BAA-1640</strain>
    </source>
</reference>
<protein>
    <recommendedName>
        <fullName evidence="4">DUF2254 domain-containing protein</fullName>
    </recommendedName>
</protein>
<feature type="transmembrane region" description="Helical" evidence="1">
    <location>
        <begin position="21"/>
        <end position="39"/>
    </location>
</feature>
<comment type="caution">
    <text evidence="2">The sequence shown here is derived from an EMBL/GenBank/DDBJ whole genome shotgun (WGS) entry which is preliminary data.</text>
</comment>
<sequence>MIEKLKVLYDNNRNIIRITRYIFLSFILLLITWFFDYKSPDLKLNLPNILLLSPEVTSSFLSTLTGTFLTVSTFTFTTILTVLNKYSDSFTPRIVQDFIDKPNVLSLFGVFIGGFFYTVLSLFMIQNIESEQPLISGTIGIFYAIATMISFILFVKRVLKDIKVGNVIENLYTNASSLIEKESERRRVAERFSIDKWESYKIYANKSGYLYSINADKMINIIEDSKYEIIINKRIGDYVLENMYIGDLNVLEKLDIVKEEKEKLLKKISDNIIINVRKNDTRDYHHEITNIVEIALRALSPGINDPNTASESINKIGILLGKLFSSKNFYQILKEDENSKIIYNNYSAKEELSLSYNQILHYGKDDPEVAKAILSSIFMIYYVSDQSVHEEIEKFFVYCYEECKGAMTSNAYIDQLEEIYKEFKEKRDDSMNKDTNENK</sequence>
<evidence type="ECO:0000313" key="3">
    <source>
        <dbReference type="Proteomes" id="UP000003280"/>
    </source>
</evidence>
<dbReference type="InterPro" id="IPR018723">
    <property type="entry name" value="DUF2254_membrane"/>
</dbReference>
<keyword evidence="1" id="KW-0812">Transmembrane</keyword>
<dbReference type="eggNOG" id="COG4325">
    <property type="taxonomic scope" value="Bacteria"/>
</dbReference>
<keyword evidence="1" id="KW-1133">Transmembrane helix</keyword>
<keyword evidence="3" id="KW-1185">Reference proteome</keyword>
<accession>E0NMF4</accession>
<dbReference type="AlphaFoldDB" id="E0NMF4"/>
<name>E0NMF4_9FIRM</name>
<dbReference type="Proteomes" id="UP000003280">
    <property type="component" value="Unassembled WGS sequence"/>
</dbReference>
<feature type="transmembrane region" description="Helical" evidence="1">
    <location>
        <begin position="104"/>
        <end position="128"/>
    </location>
</feature>
<feature type="transmembrane region" description="Helical" evidence="1">
    <location>
        <begin position="59"/>
        <end position="83"/>
    </location>
</feature>
<evidence type="ECO:0000313" key="2">
    <source>
        <dbReference type="EMBL" id="EFM25017.1"/>
    </source>
</evidence>